<evidence type="ECO:0000313" key="2">
    <source>
        <dbReference type="Proteomes" id="UP001054945"/>
    </source>
</evidence>
<sequence>MRVECIKEPPAKKKGGLRFPIPQNIKKECANKKNKIQSFNLYECFWNCENVFPVKRQNGTWKVCVEVLFLSSKLYVLQMNQKSGWLLILRRQNHMHGRYPPRMKCDSRSCVIYVMSDCFSEVVGRDNEFVNGEYSNFELSSKFTTERG</sequence>
<organism evidence="1 2">
    <name type="scientific">Caerostris extrusa</name>
    <name type="common">Bark spider</name>
    <name type="synonym">Caerostris bankana</name>
    <dbReference type="NCBI Taxonomy" id="172846"/>
    <lineage>
        <taxon>Eukaryota</taxon>
        <taxon>Metazoa</taxon>
        <taxon>Ecdysozoa</taxon>
        <taxon>Arthropoda</taxon>
        <taxon>Chelicerata</taxon>
        <taxon>Arachnida</taxon>
        <taxon>Araneae</taxon>
        <taxon>Araneomorphae</taxon>
        <taxon>Entelegynae</taxon>
        <taxon>Araneoidea</taxon>
        <taxon>Araneidae</taxon>
        <taxon>Caerostris</taxon>
    </lineage>
</organism>
<comment type="caution">
    <text evidence="1">The sequence shown here is derived from an EMBL/GenBank/DDBJ whole genome shotgun (WGS) entry which is preliminary data.</text>
</comment>
<dbReference type="Proteomes" id="UP001054945">
    <property type="component" value="Unassembled WGS sequence"/>
</dbReference>
<dbReference type="AlphaFoldDB" id="A0AAV4XBX1"/>
<reference evidence="1 2" key="1">
    <citation type="submission" date="2021-06" db="EMBL/GenBank/DDBJ databases">
        <title>Caerostris extrusa draft genome.</title>
        <authorList>
            <person name="Kono N."/>
            <person name="Arakawa K."/>
        </authorList>
    </citation>
    <scope>NUCLEOTIDE SEQUENCE [LARGE SCALE GENOMIC DNA]</scope>
</reference>
<gene>
    <name evidence="1" type="ORF">CEXT_97671</name>
</gene>
<name>A0AAV4XBX1_CAEEX</name>
<accession>A0AAV4XBX1</accession>
<keyword evidence="2" id="KW-1185">Reference proteome</keyword>
<proteinExistence type="predicted"/>
<evidence type="ECO:0000313" key="1">
    <source>
        <dbReference type="EMBL" id="GIY92117.1"/>
    </source>
</evidence>
<dbReference type="EMBL" id="BPLR01000098">
    <property type="protein sequence ID" value="GIY92117.1"/>
    <property type="molecule type" value="Genomic_DNA"/>
</dbReference>
<protein>
    <submittedName>
        <fullName evidence="1">Uncharacterized protein</fullName>
    </submittedName>
</protein>